<feature type="domain" description="C2H2-type" evidence="10">
    <location>
        <begin position="517"/>
        <end position="544"/>
    </location>
</feature>
<gene>
    <name evidence="12" type="ORF">SK128_006830</name>
</gene>
<dbReference type="PROSITE" id="PS50157">
    <property type="entry name" value="ZINC_FINGER_C2H2_2"/>
    <property type="match status" value="8"/>
</dbReference>
<dbReference type="FunFam" id="3.30.160.60:FF:000145">
    <property type="entry name" value="Zinc finger protein 574"/>
    <property type="match status" value="1"/>
</dbReference>
<dbReference type="InterPro" id="IPR036236">
    <property type="entry name" value="Znf_C2H2_sf"/>
</dbReference>
<evidence type="ECO:0000256" key="2">
    <source>
        <dbReference type="ARBA" id="ARBA00022723"/>
    </source>
</evidence>
<feature type="domain" description="C2H2-type" evidence="10">
    <location>
        <begin position="631"/>
        <end position="659"/>
    </location>
</feature>
<dbReference type="PROSITE" id="PS51915">
    <property type="entry name" value="ZAD"/>
    <property type="match status" value="1"/>
</dbReference>
<dbReference type="EMBL" id="JAXCGZ010022813">
    <property type="protein sequence ID" value="KAK7023473.1"/>
    <property type="molecule type" value="Genomic_DNA"/>
</dbReference>
<feature type="domain" description="C2H2-type" evidence="10">
    <location>
        <begin position="602"/>
        <end position="630"/>
    </location>
</feature>
<evidence type="ECO:0000259" key="11">
    <source>
        <dbReference type="PROSITE" id="PS51915"/>
    </source>
</evidence>
<evidence type="ECO:0000256" key="4">
    <source>
        <dbReference type="ARBA" id="ARBA00022771"/>
    </source>
</evidence>
<evidence type="ECO:0000256" key="1">
    <source>
        <dbReference type="ARBA" id="ARBA00004123"/>
    </source>
</evidence>
<proteinExistence type="predicted"/>
<dbReference type="GO" id="GO:0008270">
    <property type="term" value="F:zinc ion binding"/>
    <property type="evidence" value="ECO:0007669"/>
    <property type="project" value="UniProtKB-UniRule"/>
</dbReference>
<feature type="region of interest" description="Disordered" evidence="9">
    <location>
        <begin position="299"/>
        <end position="347"/>
    </location>
</feature>
<dbReference type="InterPro" id="IPR029309">
    <property type="entry name" value="CaRF"/>
</dbReference>
<dbReference type="FunFam" id="3.30.160.60:FF:001732">
    <property type="entry name" value="Zgc:162936"/>
    <property type="match status" value="1"/>
</dbReference>
<comment type="caution">
    <text evidence="12">The sequence shown here is derived from an EMBL/GenBank/DDBJ whole genome shotgun (WGS) entry which is preliminary data.</text>
</comment>
<reference evidence="12 13" key="1">
    <citation type="submission" date="2023-11" db="EMBL/GenBank/DDBJ databases">
        <title>Halocaridina rubra genome assembly.</title>
        <authorList>
            <person name="Smith C."/>
        </authorList>
    </citation>
    <scope>NUCLEOTIDE SEQUENCE [LARGE SCALE GENOMIC DNA]</scope>
    <source>
        <strain evidence="12">EP-1</strain>
        <tissue evidence="12">Whole</tissue>
    </source>
</reference>
<dbReference type="InterPro" id="IPR012934">
    <property type="entry name" value="Znf_AD"/>
</dbReference>
<dbReference type="GO" id="GO:0000977">
    <property type="term" value="F:RNA polymerase II transcription regulatory region sequence-specific DNA binding"/>
    <property type="evidence" value="ECO:0007669"/>
    <property type="project" value="TreeGrafter"/>
</dbReference>
<evidence type="ECO:0000313" key="12">
    <source>
        <dbReference type="EMBL" id="KAK7023473.1"/>
    </source>
</evidence>
<feature type="compositionally biased region" description="Basic residues" evidence="9">
    <location>
        <begin position="318"/>
        <end position="336"/>
    </location>
</feature>
<keyword evidence="3" id="KW-0677">Repeat</keyword>
<dbReference type="GO" id="GO:0000981">
    <property type="term" value="F:DNA-binding transcription factor activity, RNA polymerase II-specific"/>
    <property type="evidence" value="ECO:0007669"/>
    <property type="project" value="TreeGrafter"/>
</dbReference>
<dbReference type="FunFam" id="3.30.160.60:FF:000446">
    <property type="entry name" value="Zinc finger protein"/>
    <property type="match status" value="1"/>
</dbReference>
<protein>
    <submittedName>
        <fullName evidence="12">Uncharacterized protein</fullName>
    </submittedName>
</protein>
<dbReference type="AlphaFoldDB" id="A0AAN8WN21"/>
<feature type="domain" description="ZAD" evidence="11">
    <location>
        <begin position="198"/>
        <end position="281"/>
    </location>
</feature>
<evidence type="ECO:0000256" key="9">
    <source>
        <dbReference type="SAM" id="MobiDB-lite"/>
    </source>
</evidence>
<evidence type="ECO:0000313" key="13">
    <source>
        <dbReference type="Proteomes" id="UP001381693"/>
    </source>
</evidence>
<feature type="binding site" evidence="8">
    <location>
        <position position="200"/>
    </location>
    <ligand>
        <name>Zn(2+)</name>
        <dbReference type="ChEBI" id="CHEBI:29105"/>
    </ligand>
</feature>
<dbReference type="PANTHER" id="PTHR24409">
    <property type="entry name" value="ZINC FINGER PROTEIN 142"/>
    <property type="match status" value="1"/>
</dbReference>
<dbReference type="Pfam" id="PF15299">
    <property type="entry name" value="ALS2CR8"/>
    <property type="match status" value="1"/>
</dbReference>
<evidence type="ECO:0000256" key="7">
    <source>
        <dbReference type="PROSITE-ProRule" id="PRU00042"/>
    </source>
</evidence>
<feature type="binding site" evidence="8">
    <location>
        <position position="203"/>
    </location>
    <ligand>
        <name>Zn(2+)</name>
        <dbReference type="ChEBI" id="CHEBI:29105"/>
    </ligand>
</feature>
<feature type="domain" description="C2H2-type" evidence="10">
    <location>
        <begin position="546"/>
        <end position="573"/>
    </location>
</feature>
<evidence type="ECO:0000256" key="6">
    <source>
        <dbReference type="ARBA" id="ARBA00023242"/>
    </source>
</evidence>
<accession>A0AAN8WN21</accession>
<comment type="subcellular location">
    <subcellularLocation>
        <location evidence="1">Nucleus</location>
    </subcellularLocation>
</comment>
<dbReference type="InterPro" id="IPR013087">
    <property type="entry name" value="Znf_C2H2_type"/>
</dbReference>
<dbReference type="GO" id="GO:0005694">
    <property type="term" value="C:chromosome"/>
    <property type="evidence" value="ECO:0007669"/>
    <property type="project" value="UniProtKB-ARBA"/>
</dbReference>
<evidence type="ECO:0000259" key="10">
    <source>
        <dbReference type="PROSITE" id="PS50157"/>
    </source>
</evidence>
<dbReference type="SMART" id="SM00355">
    <property type="entry name" value="ZnF_C2H2"/>
    <property type="match status" value="9"/>
</dbReference>
<dbReference type="FunFam" id="3.30.160.60:FF:000870">
    <property type="entry name" value="zinc finger protein 197 isoform X1"/>
    <property type="match status" value="1"/>
</dbReference>
<dbReference type="GO" id="GO:0045893">
    <property type="term" value="P:positive regulation of DNA-templated transcription"/>
    <property type="evidence" value="ECO:0007669"/>
    <property type="project" value="UniProtKB-ARBA"/>
</dbReference>
<sequence length="855" mass="98009">MVGKPALGAKLDENDDNLSFYLSLEEATRAIEKHTASTNTSFAQIRSDSSFGKRKWKNEDFKIKWWEGETSEGESLSFDGIPFLLLGTRHLGCEYSSEKERKISKFENKKNLECNTIKENRDPCPAKIILKEVLKFPDYKIESYNRRDMLRTSQVLRNDLKSSAAVMQPRIYVEFPKPESHHHPPIKKISRVSLKPSKSCLVCNANFSSSTRASVAIFDEWARTSHRQLEVHAVLGEVLKQELEMQNLHSTTICSRCFNLLDDIDALEEQLANKKEMMCERYSRTTKLILGNTEASDISGDEAVDDVDDGDSLYGKRPLVKPARKGRPVGRPKGRGPGRTSGKSKSAILQKVPAKLKDSSDLQKSAGKVDTSPFKNMTAPHKISVKNCDLLLEELPKECVVKIEADEEQELHLHDTNATNKNFIKKEILSDDLELPAEVLEEKPIIVALVENDDMADQISVELKGDVLEVVEEVLEQEKEESKRQSRTYSCSECSKKFKSKAAVRNHVKTHSHEVSFDCKDCSKVFFNKYRYKAHVKIHEHREKSHTCEVCNKSYYTTYQLKSHMKIHSDSNQFLCTICGKSLSTQKTLDIHALTHSGEKPFQCEHCGAIFRQRSNLYTHIKSTHFREKKFACQLCQKTFARKRLLEYHMNSVHTGQRPYKCELCDTTFVYPHYYKRHLRKHNGEKPFKCHVCSKQFSSRENRNAHLFIHSNKRPYECKICGAGFMRKPLCVSHVACHAYQGLPDENIIFNSPRLMVNAPPGQIGQENIISTEDEVERAVETVRMVESTVTEASDEFYTVRDDKVLKVMSRPVHIIESEDRTRYVIHTGDRRDENMEHFLAALQGQVVEVQTEDF</sequence>
<keyword evidence="6" id="KW-0539">Nucleus</keyword>
<keyword evidence="4 7" id="KW-0863">Zinc-finger</keyword>
<evidence type="ECO:0000256" key="3">
    <source>
        <dbReference type="ARBA" id="ARBA00022737"/>
    </source>
</evidence>
<dbReference type="SUPFAM" id="SSF57667">
    <property type="entry name" value="beta-beta-alpha zinc fingers"/>
    <property type="match status" value="5"/>
</dbReference>
<feature type="domain" description="C2H2-type" evidence="10">
    <location>
        <begin position="574"/>
        <end position="601"/>
    </location>
</feature>
<feature type="binding site" evidence="8">
    <location>
        <position position="257"/>
    </location>
    <ligand>
        <name>Zn(2+)</name>
        <dbReference type="ChEBI" id="CHEBI:29105"/>
    </ligand>
</feature>
<dbReference type="Proteomes" id="UP001381693">
    <property type="component" value="Unassembled WGS sequence"/>
</dbReference>
<organism evidence="12 13">
    <name type="scientific">Halocaridina rubra</name>
    <name type="common">Hawaiian red shrimp</name>
    <dbReference type="NCBI Taxonomy" id="373956"/>
    <lineage>
        <taxon>Eukaryota</taxon>
        <taxon>Metazoa</taxon>
        <taxon>Ecdysozoa</taxon>
        <taxon>Arthropoda</taxon>
        <taxon>Crustacea</taxon>
        <taxon>Multicrustacea</taxon>
        <taxon>Malacostraca</taxon>
        <taxon>Eumalacostraca</taxon>
        <taxon>Eucarida</taxon>
        <taxon>Decapoda</taxon>
        <taxon>Pleocyemata</taxon>
        <taxon>Caridea</taxon>
        <taxon>Atyoidea</taxon>
        <taxon>Atyidae</taxon>
        <taxon>Halocaridina</taxon>
    </lineage>
</organism>
<feature type="domain" description="C2H2-type" evidence="10">
    <location>
        <begin position="660"/>
        <end position="687"/>
    </location>
</feature>
<dbReference type="Pfam" id="PF00096">
    <property type="entry name" value="zf-C2H2"/>
    <property type="match status" value="7"/>
</dbReference>
<dbReference type="GO" id="GO:0005634">
    <property type="term" value="C:nucleus"/>
    <property type="evidence" value="ECO:0007669"/>
    <property type="project" value="UniProtKB-SubCell"/>
</dbReference>
<feature type="domain" description="C2H2-type" evidence="10">
    <location>
        <begin position="688"/>
        <end position="715"/>
    </location>
</feature>
<name>A0AAN8WN21_HALRR</name>
<keyword evidence="5 8" id="KW-0862">Zinc</keyword>
<feature type="binding site" evidence="8">
    <location>
        <position position="254"/>
    </location>
    <ligand>
        <name>Zn(2+)</name>
        <dbReference type="ChEBI" id="CHEBI:29105"/>
    </ligand>
</feature>
<dbReference type="PANTHER" id="PTHR24409:SF295">
    <property type="entry name" value="AZ2-RELATED"/>
    <property type="match status" value="1"/>
</dbReference>
<feature type="compositionally biased region" description="Acidic residues" evidence="9">
    <location>
        <begin position="299"/>
        <end position="311"/>
    </location>
</feature>
<evidence type="ECO:0000256" key="8">
    <source>
        <dbReference type="PROSITE-ProRule" id="PRU01263"/>
    </source>
</evidence>
<keyword evidence="13" id="KW-1185">Reference proteome</keyword>
<dbReference type="PROSITE" id="PS00028">
    <property type="entry name" value="ZINC_FINGER_C2H2_1"/>
    <property type="match status" value="9"/>
</dbReference>
<dbReference type="Gene3D" id="3.30.160.60">
    <property type="entry name" value="Classic Zinc Finger"/>
    <property type="match status" value="7"/>
</dbReference>
<keyword evidence="2 8" id="KW-0479">Metal-binding</keyword>
<feature type="domain" description="C2H2-type" evidence="10">
    <location>
        <begin position="489"/>
        <end position="516"/>
    </location>
</feature>
<evidence type="ECO:0000256" key="5">
    <source>
        <dbReference type="ARBA" id="ARBA00022833"/>
    </source>
</evidence>